<gene>
    <name evidence="4" type="ORF">HJC23_013336</name>
</gene>
<feature type="modified residue" description="4-aspartylphosphate" evidence="1">
    <location>
        <position position="413"/>
    </location>
</feature>
<name>A0ABD3Q1E6_9STRA</name>
<feature type="region of interest" description="Disordered" evidence="2">
    <location>
        <begin position="1"/>
        <end position="32"/>
    </location>
</feature>
<feature type="compositionally biased region" description="Basic residues" evidence="2">
    <location>
        <begin position="145"/>
        <end position="154"/>
    </location>
</feature>
<evidence type="ECO:0000256" key="1">
    <source>
        <dbReference type="PROSITE-ProRule" id="PRU00169"/>
    </source>
</evidence>
<evidence type="ECO:0000256" key="2">
    <source>
        <dbReference type="SAM" id="MobiDB-lite"/>
    </source>
</evidence>
<keyword evidence="1" id="KW-0597">Phosphoprotein</keyword>
<dbReference type="Proteomes" id="UP001516023">
    <property type="component" value="Unassembled WGS sequence"/>
</dbReference>
<comment type="caution">
    <text evidence="4">The sequence shown here is derived from an EMBL/GenBank/DDBJ whole genome shotgun (WGS) entry which is preliminary data.</text>
</comment>
<feature type="region of interest" description="Disordered" evidence="2">
    <location>
        <begin position="120"/>
        <end position="173"/>
    </location>
</feature>
<feature type="compositionally biased region" description="Low complexity" evidence="2">
    <location>
        <begin position="50"/>
        <end position="61"/>
    </location>
</feature>
<reference evidence="4 5" key="1">
    <citation type="journal article" date="2020" name="G3 (Bethesda)">
        <title>Improved Reference Genome for Cyclotella cryptica CCMP332, a Model for Cell Wall Morphogenesis, Salinity Adaptation, and Lipid Production in Diatoms (Bacillariophyta).</title>
        <authorList>
            <person name="Roberts W.R."/>
            <person name="Downey K.M."/>
            <person name="Ruck E.C."/>
            <person name="Traller J.C."/>
            <person name="Alverson A.J."/>
        </authorList>
    </citation>
    <scope>NUCLEOTIDE SEQUENCE [LARGE SCALE GENOMIC DNA]</scope>
    <source>
        <strain evidence="4 5">CCMP332</strain>
    </source>
</reference>
<evidence type="ECO:0000313" key="5">
    <source>
        <dbReference type="Proteomes" id="UP001516023"/>
    </source>
</evidence>
<dbReference type="EMBL" id="JABMIG020000088">
    <property type="protein sequence ID" value="KAL3793774.1"/>
    <property type="molecule type" value="Genomic_DNA"/>
</dbReference>
<dbReference type="Gene3D" id="3.40.50.2300">
    <property type="match status" value="1"/>
</dbReference>
<feature type="compositionally biased region" description="Polar residues" evidence="2">
    <location>
        <begin position="17"/>
        <end position="26"/>
    </location>
</feature>
<feature type="domain" description="Response regulatory" evidence="3">
    <location>
        <begin position="354"/>
        <end position="514"/>
    </location>
</feature>
<protein>
    <recommendedName>
        <fullName evidence="3">Response regulatory domain-containing protein</fullName>
    </recommendedName>
</protein>
<dbReference type="AlphaFoldDB" id="A0ABD3Q1E6"/>
<proteinExistence type="predicted"/>
<evidence type="ECO:0000259" key="3">
    <source>
        <dbReference type="PROSITE" id="PS50110"/>
    </source>
</evidence>
<dbReference type="PROSITE" id="PS50110">
    <property type="entry name" value="RESPONSE_REGULATORY"/>
    <property type="match status" value="1"/>
</dbReference>
<feature type="region of interest" description="Disordered" evidence="2">
    <location>
        <begin position="44"/>
        <end position="63"/>
    </location>
</feature>
<evidence type="ECO:0000313" key="4">
    <source>
        <dbReference type="EMBL" id="KAL3793774.1"/>
    </source>
</evidence>
<organism evidence="4 5">
    <name type="scientific">Cyclotella cryptica</name>
    <dbReference type="NCBI Taxonomy" id="29204"/>
    <lineage>
        <taxon>Eukaryota</taxon>
        <taxon>Sar</taxon>
        <taxon>Stramenopiles</taxon>
        <taxon>Ochrophyta</taxon>
        <taxon>Bacillariophyta</taxon>
        <taxon>Coscinodiscophyceae</taxon>
        <taxon>Thalassiosirophycidae</taxon>
        <taxon>Stephanodiscales</taxon>
        <taxon>Stephanodiscaceae</taxon>
        <taxon>Cyclotella</taxon>
    </lineage>
</organism>
<sequence>MEKSPAFKPGCHADSGINHSKTNTSMDGPPTLISKLSSLCSVASAESKDPTLSPTPLSPSSQRRAIFDKFWKKNASSSSIRDDDDSASVSDLSTKRIPGTKIEPSYLGIYSFAPPSPLTSPKPGLKLINSPSDDRLTPTPNRPKSILRRHHSARGLRTVQPIEEEGGKEGKHRSLSACSASEMKASTAASLVQLSFAPQLPFAPELFQDDISSNSEEADWNYLSRKPPLAMRNHSVHFDPTITVREVVGGISKKENESCSNWFSEDELQTFFKEAVHLCHASAISSIKTYSPPEVAKEHARAAKAGIKDPVVCSSLPEYRALFAEPILHVTDEDAIVHNGSAAFFRLTYKMVRNVLIVNGSHNILKLLQQHMMSMFPHANVDLAVSGEDALSQMQVDSSGAISSRPYDVVIVDEKLHSLLEGSEHKDGEDLEHATPVMTGSQLLQHINESKYCHPDNREPTSASAKQHISLMIGISANMSEDCDSLQKGGADLLWALPPPKPSNCLRNQLLNTLLSKRGKSVFICGC</sequence>
<accession>A0ABD3Q1E6</accession>
<keyword evidence="5" id="KW-1185">Reference proteome</keyword>
<dbReference type="InterPro" id="IPR001789">
    <property type="entry name" value="Sig_transdc_resp-reg_receiver"/>
</dbReference>